<evidence type="ECO:0000256" key="4">
    <source>
        <dbReference type="PROSITE-ProRule" id="PRU00335"/>
    </source>
</evidence>
<dbReference type="PANTHER" id="PTHR30055">
    <property type="entry name" value="HTH-TYPE TRANSCRIPTIONAL REGULATOR RUTR"/>
    <property type="match status" value="1"/>
</dbReference>
<keyword evidence="2 4" id="KW-0238">DNA-binding</keyword>
<organism evidence="7 8">
    <name type="scientific">Allostreptomyces psammosilenae</name>
    <dbReference type="NCBI Taxonomy" id="1892865"/>
    <lineage>
        <taxon>Bacteria</taxon>
        <taxon>Bacillati</taxon>
        <taxon>Actinomycetota</taxon>
        <taxon>Actinomycetes</taxon>
        <taxon>Kitasatosporales</taxon>
        <taxon>Streptomycetaceae</taxon>
        <taxon>Allostreptomyces</taxon>
    </lineage>
</organism>
<dbReference type="Pfam" id="PF00440">
    <property type="entry name" value="TetR_N"/>
    <property type="match status" value="1"/>
</dbReference>
<dbReference type="EMBL" id="JACBZD010000001">
    <property type="protein sequence ID" value="NYI05473.1"/>
    <property type="molecule type" value="Genomic_DNA"/>
</dbReference>
<dbReference type="SUPFAM" id="SSF46689">
    <property type="entry name" value="Homeodomain-like"/>
    <property type="match status" value="1"/>
</dbReference>
<feature type="domain" description="HTH tetR-type" evidence="6">
    <location>
        <begin position="32"/>
        <end position="92"/>
    </location>
</feature>
<gene>
    <name evidence="7" type="ORF">FHU37_002416</name>
</gene>
<evidence type="ECO:0000313" key="7">
    <source>
        <dbReference type="EMBL" id="NYI05473.1"/>
    </source>
</evidence>
<dbReference type="PANTHER" id="PTHR30055:SF151">
    <property type="entry name" value="TRANSCRIPTIONAL REGULATORY PROTEIN"/>
    <property type="match status" value="1"/>
</dbReference>
<evidence type="ECO:0000256" key="1">
    <source>
        <dbReference type="ARBA" id="ARBA00023015"/>
    </source>
</evidence>
<dbReference type="Proteomes" id="UP000567795">
    <property type="component" value="Unassembled WGS sequence"/>
</dbReference>
<keyword evidence="1" id="KW-0805">Transcription regulation</keyword>
<reference evidence="7 8" key="1">
    <citation type="submission" date="2020-07" db="EMBL/GenBank/DDBJ databases">
        <title>Sequencing the genomes of 1000 actinobacteria strains.</title>
        <authorList>
            <person name="Klenk H.-P."/>
        </authorList>
    </citation>
    <scope>NUCLEOTIDE SEQUENCE [LARGE SCALE GENOMIC DNA]</scope>
    <source>
        <strain evidence="7 8">DSM 42178</strain>
    </source>
</reference>
<dbReference type="GO" id="GO:0045892">
    <property type="term" value="P:negative regulation of DNA-templated transcription"/>
    <property type="evidence" value="ECO:0007669"/>
    <property type="project" value="InterPro"/>
</dbReference>
<evidence type="ECO:0000256" key="5">
    <source>
        <dbReference type="SAM" id="MobiDB-lite"/>
    </source>
</evidence>
<dbReference type="Gene3D" id="1.10.357.10">
    <property type="entry name" value="Tetracycline Repressor, domain 2"/>
    <property type="match status" value="1"/>
</dbReference>
<feature type="compositionally biased region" description="Low complexity" evidence="5">
    <location>
        <begin position="248"/>
        <end position="276"/>
    </location>
</feature>
<dbReference type="InterPro" id="IPR004111">
    <property type="entry name" value="Repressor_TetR_C"/>
</dbReference>
<protein>
    <submittedName>
        <fullName evidence="7">AcrR family transcriptional regulator</fullName>
    </submittedName>
</protein>
<dbReference type="GO" id="GO:0000976">
    <property type="term" value="F:transcription cis-regulatory region binding"/>
    <property type="evidence" value="ECO:0007669"/>
    <property type="project" value="TreeGrafter"/>
</dbReference>
<feature type="region of interest" description="Disordered" evidence="5">
    <location>
        <begin position="248"/>
        <end position="282"/>
    </location>
</feature>
<sequence>MAAEKNERRDPARTMALLWRAREEPTRGPRPGLTVDRIVDAGIEIADAEGLAGLSMRRVAERLGVGTMSLYTYVPGKADLVAAMRDKVTGQTAPVLDAATSGWRAALEHYARESWEMYHRHPWALTASWSQELTGPHETARLDAALRAVSGIGLTESEMLQVVVLIDGYVRGAAQISVDMQQTASREGVDEMEWWAERGPMLERFITPSRFPALTAIWRAGAFGAEDDGLEFGLRRVLDGVARLVESAAGRQGRSGSAGSAGLESSGSESATESQSPAPPAG</sequence>
<feature type="DNA-binding region" description="H-T-H motif" evidence="4">
    <location>
        <begin position="55"/>
        <end position="74"/>
    </location>
</feature>
<evidence type="ECO:0000259" key="6">
    <source>
        <dbReference type="PROSITE" id="PS50977"/>
    </source>
</evidence>
<comment type="caution">
    <text evidence="7">The sequence shown here is derived from an EMBL/GenBank/DDBJ whole genome shotgun (WGS) entry which is preliminary data.</text>
</comment>
<dbReference type="InterPro" id="IPR001647">
    <property type="entry name" value="HTH_TetR"/>
</dbReference>
<dbReference type="PROSITE" id="PS50977">
    <property type="entry name" value="HTH_TETR_2"/>
    <property type="match status" value="1"/>
</dbReference>
<name>A0A852ZSU4_9ACTN</name>
<keyword evidence="8" id="KW-1185">Reference proteome</keyword>
<dbReference type="Pfam" id="PF02909">
    <property type="entry name" value="TetR_C_1"/>
    <property type="match status" value="1"/>
</dbReference>
<dbReference type="InterPro" id="IPR036271">
    <property type="entry name" value="Tet_transcr_reg_TetR-rel_C_sf"/>
</dbReference>
<dbReference type="SUPFAM" id="SSF48498">
    <property type="entry name" value="Tetracyclin repressor-like, C-terminal domain"/>
    <property type="match status" value="1"/>
</dbReference>
<dbReference type="GO" id="GO:0003700">
    <property type="term" value="F:DNA-binding transcription factor activity"/>
    <property type="evidence" value="ECO:0007669"/>
    <property type="project" value="TreeGrafter"/>
</dbReference>
<dbReference type="InterPro" id="IPR050109">
    <property type="entry name" value="HTH-type_TetR-like_transc_reg"/>
</dbReference>
<dbReference type="RefSeq" id="WP_179814205.1">
    <property type="nucleotide sequence ID" value="NZ_JACBZD010000001.1"/>
</dbReference>
<dbReference type="InterPro" id="IPR009057">
    <property type="entry name" value="Homeodomain-like_sf"/>
</dbReference>
<evidence type="ECO:0000256" key="3">
    <source>
        <dbReference type="ARBA" id="ARBA00023163"/>
    </source>
</evidence>
<proteinExistence type="predicted"/>
<keyword evidence="3" id="KW-0804">Transcription</keyword>
<evidence type="ECO:0000256" key="2">
    <source>
        <dbReference type="ARBA" id="ARBA00023125"/>
    </source>
</evidence>
<evidence type="ECO:0000313" key="8">
    <source>
        <dbReference type="Proteomes" id="UP000567795"/>
    </source>
</evidence>
<dbReference type="Gene3D" id="1.10.10.60">
    <property type="entry name" value="Homeodomain-like"/>
    <property type="match status" value="1"/>
</dbReference>
<dbReference type="AlphaFoldDB" id="A0A852ZSU4"/>
<accession>A0A852ZSU4</accession>